<dbReference type="InterPro" id="IPR050493">
    <property type="entry name" value="FAD-dep_Monooxygenase_BioMet"/>
</dbReference>
<dbReference type="EMBL" id="ML993579">
    <property type="protein sequence ID" value="KAF2173951.1"/>
    <property type="molecule type" value="Genomic_DNA"/>
</dbReference>
<organism evidence="7 8">
    <name type="scientific">Zasmidium cellare ATCC 36951</name>
    <dbReference type="NCBI Taxonomy" id="1080233"/>
    <lineage>
        <taxon>Eukaryota</taxon>
        <taxon>Fungi</taxon>
        <taxon>Dikarya</taxon>
        <taxon>Ascomycota</taxon>
        <taxon>Pezizomycotina</taxon>
        <taxon>Dothideomycetes</taxon>
        <taxon>Dothideomycetidae</taxon>
        <taxon>Mycosphaerellales</taxon>
        <taxon>Mycosphaerellaceae</taxon>
        <taxon>Zasmidium</taxon>
    </lineage>
</organism>
<dbReference type="GO" id="GO:0004497">
    <property type="term" value="F:monooxygenase activity"/>
    <property type="evidence" value="ECO:0007669"/>
    <property type="project" value="UniProtKB-KW"/>
</dbReference>
<evidence type="ECO:0000259" key="6">
    <source>
        <dbReference type="Pfam" id="PF01494"/>
    </source>
</evidence>
<keyword evidence="2" id="KW-0285">Flavoprotein</keyword>
<dbReference type="InterPro" id="IPR002938">
    <property type="entry name" value="FAD-bd"/>
</dbReference>
<evidence type="ECO:0000313" key="8">
    <source>
        <dbReference type="Proteomes" id="UP000799537"/>
    </source>
</evidence>
<sequence>MPSIQKPVTTTPYPSGSWTYVDAVSTGHVNGESLKAKFKLKIIVVGAGIGGLSAAIALAKDGHEIEVLEDAPKLAEIGAGIQIPPNSARILQSWGLEDRLQLKSVRPTSLYWRRWQDGRVIGYTRYRPDFEKWYGSSYYVAHRAHLHEILHERAVELGVKVRLGKRVKGYSLVQASLELQEETLMADLIIAADGIKSLARRMLNSSAPSTLRQHNMAAYRACVPIESLKGNLDISNTIDLESINLWLGDSAHVKSYGIVGGQKWNIVANVPEVREVEDWDASEVTSVARMQSFFKGWDPTLEKILDSVTDTRLWPVQDIECARKWVSPSKKLVLLGDAAHAMIPFMSIGAAMAVEDASALSQALRLVESPDRIDHAVDVYEQVRRHRTEAMHEASYRHAYTIHLPDGPLQRARDAQMEDEVAGVHFVRSPNQWSDPTTQLWAYGYDAAAAIRDAWYEEVASSHGL</sequence>
<name>A0A6A6D3G4_ZASCE</name>
<evidence type="ECO:0000256" key="3">
    <source>
        <dbReference type="ARBA" id="ARBA00022827"/>
    </source>
</evidence>
<evidence type="ECO:0000256" key="5">
    <source>
        <dbReference type="ARBA" id="ARBA00023033"/>
    </source>
</evidence>
<evidence type="ECO:0000256" key="1">
    <source>
        <dbReference type="ARBA" id="ARBA00007992"/>
    </source>
</evidence>
<dbReference type="Gene3D" id="3.50.50.60">
    <property type="entry name" value="FAD/NAD(P)-binding domain"/>
    <property type="match status" value="1"/>
</dbReference>
<evidence type="ECO:0000256" key="2">
    <source>
        <dbReference type="ARBA" id="ARBA00022630"/>
    </source>
</evidence>
<dbReference type="RefSeq" id="XP_033674840.1">
    <property type="nucleotide sequence ID" value="XM_033803542.1"/>
</dbReference>
<dbReference type="Proteomes" id="UP000799537">
    <property type="component" value="Unassembled WGS sequence"/>
</dbReference>
<dbReference type="AlphaFoldDB" id="A0A6A6D3G4"/>
<comment type="similarity">
    <text evidence="1">Belongs to the paxM FAD-dependent monooxygenase family.</text>
</comment>
<dbReference type="PRINTS" id="PR00420">
    <property type="entry name" value="RNGMNOXGNASE"/>
</dbReference>
<reference evidence="7" key="1">
    <citation type="journal article" date="2020" name="Stud. Mycol.">
        <title>101 Dothideomycetes genomes: a test case for predicting lifestyles and emergence of pathogens.</title>
        <authorList>
            <person name="Haridas S."/>
            <person name="Albert R."/>
            <person name="Binder M."/>
            <person name="Bloem J."/>
            <person name="Labutti K."/>
            <person name="Salamov A."/>
            <person name="Andreopoulos B."/>
            <person name="Baker S."/>
            <person name="Barry K."/>
            <person name="Bills G."/>
            <person name="Bluhm B."/>
            <person name="Cannon C."/>
            <person name="Castanera R."/>
            <person name="Culley D."/>
            <person name="Daum C."/>
            <person name="Ezra D."/>
            <person name="Gonzalez J."/>
            <person name="Henrissat B."/>
            <person name="Kuo A."/>
            <person name="Liang C."/>
            <person name="Lipzen A."/>
            <person name="Lutzoni F."/>
            <person name="Magnuson J."/>
            <person name="Mondo S."/>
            <person name="Nolan M."/>
            <person name="Ohm R."/>
            <person name="Pangilinan J."/>
            <person name="Park H.-J."/>
            <person name="Ramirez L."/>
            <person name="Alfaro M."/>
            <person name="Sun H."/>
            <person name="Tritt A."/>
            <person name="Yoshinaga Y."/>
            <person name="Zwiers L.-H."/>
            <person name="Turgeon B."/>
            <person name="Goodwin S."/>
            <person name="Spatafora J."/>
            <person name="Crous P."/>
            <person name="Grigoriev I."/>
        </authorList>
    </citation>
    <scope>NUCLEOTIDE SEQUENCE</scope>
    <source>
        <strain evidence="7">ATCC 36951</strain>
    </source>
</reference>
<dbReference type="PANTHER" id="PTHR13789">
    <property type="entry name" value="MONOOXYGENASE"/>
    <property type="match status" value="1"/>
</dbReference>
<evidence type="ECO:0000256" key="4">
    <source>
        <dbReference type="ARBA" id="ARBA00023002"/>
    </source>
</evidence>
<dbReference type="SUPFAM" id="SSF51905">
    <property type="entry name" value="FAD/NAD(P)-binding domain"/>
    <property type="match status" value="1"/>
</dbReference>
<keyword evidence="4" id="KW-0560">Oxidoreductase</keyword>
<dbReference type="PANTHER" id="PTHR13789:SF306">
    <property type="entry name" value="HYDROXYLASE, PUTATIVE-RELATED"/>
    <property type="match status" value="1"/>
</dbReference>
<keyword evidence="3" id="KW-0274">FAD</keyword>
<dbReference type="Pfam" id="PF01494">
    <property type="entry name" value="FAD_binding_3"/>
    <property type="match status" value="1"/>
</dbReference>
<keyword evidence="8" id="KW-1185">Reference proteome</keyword>
<accession>A0A6A6D3G4</accession>
<proteinExistence type="inferred from homology"/>
<evidence type="ECO:0000313" key="7">
    <source>
        <dbReference type="EMBL" id="KAF2173951.1"/>
    </source>
</evidence>
<dbReference type="InterPro" id="IPR036188">
    <property type="entry name" value="FAD/NAD-bd_sf"/>
</dbReference>
<protein>
    <recommendedName>
        <fullName evidence="6">FAD-binding domain-containing protein</fullName>
    </recommendedName>
</protein>
<gene>
    <name evidence="7" type="ORF">M409DRAFT_16221</name>
</gene>
<dbReference type="OrthoDB" id="9993796at2759"/>
<dbReference type="GO" id="GO:0071949">
    <property type="term" value="F:FAD binding"/>
    <property type="evidence" value="ECO:0007669"/>
    <property type="project" value="InterPro"/>
</dbReference>
<keyword evidence="5" id="KW-0503">Monooxygenase</keyword>
<dbReference type="SUPFAM" id="SSF54373">
    <property type="entry name" value="FAD-linked reductases, C-terminal domain"/>
    <property type="match status" value="1"/>
</dbReference>
<feature type="domain" description="FAD-binding" evidence="6">
    <location>
        <begin position="40"/>
        <end position="393"/>
    </location>
</feature>
<dbReference type="GeneID" id="54556814"/>